<dbReference type="PROSITE" id="PS01124">
    <property type="entry name" value="HTH_ARAC_FAMILY_2"/>
    <property type="match status" value="1"/>
</dbReference>
<reference evidence="5 6" key="1">
    <citation type="submission" date="2022-03" db="EMBL/GenBank/DDBJ databases">
        <title>Agromyces sp. isolated from the gut of P. brevitarsis seulensis larvae.</title>
        <authorList>
            <person name="Won M."/>
            <person name="Kwon S.-W."/>
        </authorList>
    </citation>
    <scope>NUCLEOTIDE SEQUENCE [LARGE SCALE GENOMIC DNA]</scope>
    <source>
        <strain evidence="5 6">KACC 16215</strain>
    </source>
</reference>
<gene>
    <name evidence="5" type="ORF">MTP13_08420</name>
</gene>
<dbReference type="InterPro" id="IPR009057">
    <property type="entry name" value="Homeodomain-like_sf"/>
</dbReference>
<dbReference type="PANTHER" id="PTHR46796:SF6">
    <property type="entry name" value="ARAC SUBFAMILY"/>
    <property type="match status" value="1"/>
</dbReference>
<dbReference type="InterPro" id="IPR018060">
    <property type="entry name" value="HTH_AraC"/>
</dbReference>
<dbReference type="Proteomes" id="UP000831304">
    <property type="component" value="Chromosome"/>
</dbReference>
<dbReference type="EMBL" id="CP094533">
    <property type="protein sequence ID" value="UOE27786.1"/>
    <property type="molecule type" value="Genomic_DNA"/>
</dbReference>
<evidence type="ECO:0000256" key="2">
    <source>
        <dbReference type="ARBA" id="ARBA00023125"/>
    </source>
</evidence>
<organism evidence="5 6">
    <name type="scientific">Agromyces soli</name>
    <dbReference type="NCBI Taxonomy" id="659012"/>
    <lineage>
        <taxon>Bacteria</taxon>
        <taxon>Bacillati</taxon>
        <taxon>Actinomycetota</taxon>
        <taxon>Actinomycetes</taxon>
        <taxon>Micrococcales</taxon>
        <taxon>Microbacteriaceae</taxon>
        <taxon>Agromyces</taxon>
    </lineage>
</organism>
<keyword evidence="2" id="KW-0238">DNA-binding</keyword>
<keyword evidence="1" id="KW-0805">Transcription regulation</keyword>
<dbReference type="InterPro" id="IPR050204">
    <property type="entry name" value="AraC_XylS_family_regulators"/>
</dbReference>
<dbReference type="RefSeq" id="WP_243570610.1">
    <property type="nucleotide sequence ID" value="NZ_BAAARD010000001.1"/>
</dbReference>
<dbReference type="Pfam" id="PF14525">
    <property type="entry name" value="AraC_binding_2"/>
    <property type="match status" value="1"/>
</dbReference>
<dbReference type="PRINTS" id="PR00032">
    <property type="entry name" value="HTHARAC"/>
</dbReference>
<dbReference type="InterPro" id="IPR035418">
    <property type="entry name" value="AraC-bd_2"/>
</dbReference>
<evidence type="ECO:0000313" key="6">
    <source>
        <dbReference type="Proteomes" id="UP000831304"/>
    </source>
</evidence>
<proteinExistence type="predicted"/>
<name>A0ABY4B195_9MICO</name>
<evidence type="ECO:0000259" key="4">
    <source>
        <dbReference type="PROSITE" id="PS01124"/>
    </source>
</evidence>
<dbReference type="PANTHER" id="PTHR46796">
    <property type="entry name" value="HTH-TYPE TRANSCRIPTIONAL ACTIVATOR RHAS-RELATED"/>
    <property type="match status" value="1"/>
</dbReference>
<dbReference type="Pfam" id="PF12833">
    <property type="entry name" value="HTH_18"/>
    <property type="match status" value="1"/>
</dbReference>
<keyword evidence="6" id="KW-1185">Reference proteome</keyword>
<dbReference type="Gene3D" id="1.10.10.60">
    <property type="entry name" value="Homeodomain-like"/>
    <property type="match status" value="1"/>
</dbReference>
<evidence type="ECO:0000256" key="1">
    <source>
        <dbReference type="ARBA" id="ARBA00023015"/>
    </source>
</evidence>
<dbReference type="SMART" id="SM00342">
    <property type="entry name" value="HTH_ARAC"/>
    <property type="match status" value="1"/>
</dbReference>
<evidence type="ECO:0000256" key="3">
    <source>
        <dbReference type="ARBA" id="ARBA00023163"/>
    </source>
</evidence>
<dbReference type="SUPFAM" id="SSF46689">
    <property type="entry name" value="Homeodomain-like"/>
    <property type="match status" value="1"/>
</dbReference>
<accession>A0ABY4B195</accession>
<keyword evidence="3" id="KW-0804">Transcription</keyword>
<protein>
    <submittedName>
        <fullName evidence="5">Helix-turn-helix domain-containing protein</fullName>
    </submittedName>
</protein>
<dbReference type="InterPro" id="IPR020449">
    <property type="entry name" value="Tscrpt_reg_AraC-type_HTH"/>
</dbReference>
<sequence length="325" mass="35494">MHPHDDRGGESAAGMSSVSRGFAAFREAMARSLIPMQLTSFSPESFWSRIRSAEADHVQLTEITASRHTAVRDAGHIDARAEGFLKVNVQLSGTGLLIQDNRQALLRPGDLAIYDTQRTFSLAFEDDSRSLVVMFPRGSLDLPPELVDRLTAVTISGRAGVANLVVPFLSQVASNLDQLRSPLGPRLAHNVLDLLSTTLSAELADRAPELGHGAALFHRVLDYIDVNLGSPSLTPDGIAAAHYVSTRHLHGLFQAQGTTIASWVRGRRLERCCRDLHDPSLAERPVSEIARRWGFLDSAHFCRVFKAHSGLTPTEFRALSAARAH</sequence>
<feature type="domain" description="HTH araC/xylS-type" evidence="4">
    <location>
        <begin position="218"/>
        <end position="319"/>
    </location>
</feature>
<evidence type="ECO:0000313" key="5">
    <source>
        <dbReference type="EMBL" id="UOE27786.1"/>
    </source>
</evidence>